<keyword evidence="5" id="KW-1185">Reference proteome</keyword>
<reference evidence="1" key="1">
    <citation type="submission" date="2021-02" db="EMBL/GenBank/DDBJ databases">
        <authorList>
            <person name="Nowell W R."/>
        </authorList>
    </citation>
    <scope>NUCLEOTIDE SEQUENCE</scope>
</reference>
<gene>
    <name evidence="1" type="ORF">GPM918_LOCUS19784</name>
    <name evidence="2" type="ORF">OVA965_LOCUS22611</name>
    <name evidence="3" type="ORF">SRO942_LOCUS19783</name>
    <name evidence="4" type="ORF">TMI583_LOCUS23323</name>
</gene>
<dbReference type="AlphaFoldDB" id="A0A814QQS2"/>
<protein>
    <submittedName>
        <fullName evidence="1">Uncharacterized protein</fullName>
    </submittedName>
</protein>
<dbReference type="Proteomes" id="UP000682733">
    <property type="component" value="Unassembled WGS sequence"/>
</dbReference>
<dbReference type="EMBL" id="CAJNOK010012818">
    <property type="protein sequence ID" value="CAF1171815.1"/>
    <property type="molecule type" value="Genomic_DNA"/>
</dbReference>
<evidence type="ECO:0000313" key="3">
    <source>
        <dbReference type="EMBL" id="CAF3886504.1"/>
    </source>
</evidence>
<dbReference type="EMBL" id="CAJNOQ010006086">
    <property type="protein sequence ID" value="CAF1122947.1"/>
    <property type="molecule type" value="Genomic_DNA"/>
</dbReference>
<evidence type="ECO:0000313" key="2">
    <source>
        <dbReference type="EMBL" id="CAF1171815.1"/>
    </source>
</evidence>
<evidence type="ECO:0000313" key="1">
    <source>
        <dbReference type="EMBL" id="CAF1122947.1"/>
    </source>
</evidence>
<accession>A0A814QQS2</accession>
<sequence>MSKPEIRNIIKGHAYLANGEGLSGQGPFISGQALVAIKGVGFSTLDIDLDNIDIRYIDNRATDSATCFIKPNVHNISIGSIVGPHTASGDGGVFFDRNEAGLASSDNNFPELKIRLTGTGNPPDVPSNDYSGLTDIISSKNNLTLEVDAVNKAEVTLKTRFVGEGWGINKLNAITEVIHDVTGQELNDDGRIGIHETNIGSTDNKSTYTLLIGSNKNSQKGGKDLKHISLNAEDTNVRHLYEGHDRINFCNQSSELIIENKDSEKYTIILKDNIDPGFSETHHKGIVKLKGHLHIIGGTFGVKGTPGVKEEHLLSTFGYNSNTVTFEKGSGHAAEDVVDNAYDNVQALGGVN</sequence>
<evidence type="ECO:0000313" key="5">
    <source>
        <dbReference type="Proteomes" id="UP000663829"/>
    </source>
</evidence>
<evidence type="ECO:0000313" key="4">
    <source>
        <dbReference type="EMBL" id="CAF3983110.1"/>
    </source>
</evidence>
<comment type="caution">
    <text evidence="1">The sequence shown here is derived from an EMBL/GenBank/DDBJ whole genome shotgun (WGS) entry which is preliminary data.</text>
</comment>
<name>A0A814QQS2_9BILA</name>
<dbReference type="Proteomes" id="UP000681722">
    <property type="component" value="Unassembled WGS sequence"/>
</dbReference>
<dbReference type="Proteomes" id="UP000663829">
    <property type="component" value="Unassembled WGS sequence"/>
</dbReference>
<proteinExistence type="predicted"/>
<dbReference type="EMBL" id="CAJOBA010034342">
    <property type="protein sequence ID" value="CAF3983110.1"/>
    <property type="molecule type" value="Genomic_DNA"/>
</dbReference>
<organism evidence="1 5">
    <name type="scientific">Didymodactylos carnosus</name>
    <dbReference type="NCBI Taxonomy" id="1234261"/>
    <lineage>
        <taxon>Eukaryota</taxon>
        <taxon>Metazoa</taxon>
        <taxon>Spiralia</taxon>
        <taxon>Gnathifera</taxon>
        <taxon>Rotifera</taxon>
        <taxon>Eurotatoria</taxon>
        <taxon>Bdelloidea</taxon>
        <taxon>Philodinida</taxon>
        <taxon>Philodinidae</taxon>
        <taxon>Didymodactylos</taxon>
    </lineage>
</organism>
<dbReference type="EMBL" id="CAJOBC010006087">
    <property type="protein sequence ID" value="CAF3886504.1"/>
    <property type="molecule type" value="Genomic_DNA"/>
</dbReference>
<dbReference type="Proteomes" id="UP000677228">
    <property type="component" value="Unassembled WGS sequence"/>
</dbReference>